<name>A0A2M7GA23_9BACT</name>
<organism evidence="6 7">
    <name type="scientific">bacterium (Candidatus Blackallbacteria) CG17_big_fil_post_rev_8_21_14_2_50_48_46</name>
    <dbReference type="NCBI Taxonomy" id="2014261"/>
    <lineage>
        <taxon>Bacteria</taxon>
        <taxon>Candidatus Blackallbacteria</taxon>
    </lineage>
</organism>
<dbReference type="PROSITE" id="PS51935">
    <property type="entry name" value="NLPC_P60"/>
    <property type="match status" value="1"/>
</dbReference>
<dbReference type="Gene3D" id="3.90.1720.10">
    <property type="entry name" value="endopeptidase domain like (from Nostoc punctiforme)"/>
    <property type="match status" value="1"/>
</dbReference>
<evidence type="ECO:0000256" key="4">
    <source>
        <dbReference type="ARBA" id="ARBA00022807"/>
    </source>
</evidence>
<feature type="domain" description="NlpC/P60" evidence="5">
    <location>
        <begin position="52"/>
        <end position="192"/>
    </location>
</feature>
<dbReference type="InterPro" id="IPR000064">
    <property type="entry name" value="NLP_P60_dom"/>
</dbReference>
<dbReference type="GO" id="GO:0008234">
    <property type="term" value="F:cysteine-type peptidase activity"/>
    <property type="evidence" value="ECO:0007669"/>
    <property type="project" value="UniProtKB-KW"/>
</dbReference>
<dbReference type="EMBL" id="PFFQ01000012">
    <property type="protein sequence ID" value="PIW18724.1"/>
    <property type="molecule type" value="Genomic_DNA"/>
</dbReference>
<comment type="similarity">
    <text evidence="1">Belongs to the peptidase C40 family.</text>
</comment>
<evidence type="ECO:0000256" key="1">
    <source>
        <dbReference type="ARBA" id="ARBA00007074"/>
    </source>
</evidence>
<dbReference type="InterPro" id="IPR051202">
    <property type="entry name" value="Peptidase_C40"/>
</dbReference>
<keyword evidence="2" id="KW-0645">Protease</keyword>
<sequence length="195" mass="21341">MRTLNAPQLLYFGTRLRLIQQNRDHVLAALPGGKQIKLASDDVVIEKGPPQSPDLSAVIKTAHQYLPKSPQGGGAYLWGGTFGKTLDCSGFMQTIFRVNHVYLPRDADQQMGFTQRVGNTLAQLSELKPGDLVFFSGNRKYPTHVGLYLGKGKIIHSSPKGPYSGIKISTLQGGGEYDKFLQSIYFGGGRVTRSL</sequence>
<keyword evidence="4" id="KW-0788">Thiol protease</keyword>
<reference evidence="6 7" key="1">
    <citation type="submission" date="2017-09" db="EMBL/GenBank/DDBJ databases">
        <title>Depth-based differentiation of microbial function through sediment-hosted aquifers and enrichment of novel symbionts in the deep terrestrial subsurface.</title>
        <authorList>
            <person name="Probst A.J."/>
            <person name="Ladd B."/>
            <person name="Jarett J.K."/>
            <person name="Geller-Mcgrath D.E."/>
            <person name="Sieber C.M."/>
            <person name="Emerson J.B."/>
            <person name="Anantharaman K."/>
            <person name="Thomas B.C."/>
            <person name="Malmstrom R."/>
            <person name="Stieglmeier M."/>
            <person name="Klingl A."/>
            <person name="Woyke T."/>
            <person name="Ryan C.M."/>
            <person name="Banfield J.F."/>
        </authorList>
    </citation>
    <scope>NUCLEOTIDE SEQUENCE [LARGE SCALE GENOMIC DNA]</scope>
    <source>
        <strain evidence="6">CG17_big_fil_post_rev_8_21_14_2_50_48_46</strain>
    </source>
</reference>
<dbReference type="GO" id="GO:0006508">
    <property type="term" value="P:proteolysis"/>
    <property type="evidence" value="ECO:0007669"/>
    <property type="project" value="UniProtKB-KW"/>
</dbReference>
<proteinExistence type="inferred from homology"/>
<gene>
    <name evidence="6" type="ORF">COW36_04065</name>
</gene>
<dbReference type="AlphaFoldDB" id="A0A2M7GA23"/>
<accession>A0A2M7GA23</accession>
<evidence type="ECO:0000256" key="2">
    <source>
        <dbReference type="ARBA" id="ARBA00022670"/>
    </source>
</evidence>
<evidence type="ECO:0000256" key="3">
    <source>
        <dbReference type="ARBA" id="ARBA00022801"/>
    </source>
</evidence>
<dbReference type="PANTHER" id="PTHR47053:SF1">
    <property type="entry name" value="MUREIN DD-ENDOPEPTIDASE MEPH-RELATED"/>
    <property type="match status" value="1"/>
</dbReference>
<comment type="caution">
    <text evidence="6">The sequence shown here is derived from an EMBL/GenBank/DDBJ whole genome shotgun (WGS) entry which is preliminary data.</text>
</comment>
<evidence type="ECO:0000313" key="7">
    <source>
        <dbReference type="Proteomes" id="UP000231019"/>
    </source>
</evidence>
<dbReference type="Pfam" id="PF00877">
    <property type="entry name" value="NLPC_P60"/>
    <property type="match status" value="1"/>
</dbReference>
<evidence type="ECO:0000259" key="5">
    <source>
        <dbReference type="PROSITE" id="PS51935"/>
    </source>
</evidence>
<keyword evidence="3" id="KW-0378">Hydrolase</keyword>
<dbReference type="SUPFAM" id="SSF54001">
    <property type="entry name" value="Cysteine proteinases"/>
    <property type="match status" value="1"/>
</dbReference>
<evidence type="ECO:0000313" key="6">
    <source>
        <dbReference type="EMBL" id="PIW18724.1"/>
    </source>
</evidence>
<protein>
    <recommendedName>
        <fullName evidence="5">NlpC/P60 domain-containing protein</fullName>
    </recommendedName>
</protein>
<dbReference type="InterPro" id="IPR038765">
    <property type="entry name" value="Papain-like_cys_pep_sf"/>
</dbReference>
<dbReference type="PANTHER" id="PTHR47053">
    <property type="entry name" value="MUREIN DD-ENDOPEPTIDASE MEPH-RELATED"/>
    <property type="match status" value="1"/>
</dbReference>
<dbReference type="Proteomes" id="UP000231019">
    <property type="component" value="Unassembled WGS sequence"/>
</dbReference>